<dbReference type="SMART" id="SM00382">
    <property type="entry name" value="AAA"/>
    <property type="match status" value="2"/>
</dbReference>
<dbReference type="InterPro" id="IPR036640">
    <property type="entry name" value="ABC1_TM_sf"/>
</dbReference>
<name>A0A1Q5QAP4_TALAT</name>
<feature type="domain" description="ABC transporter" evidence="13">
    <location>
        <begin position="546"/>
        <end position="774"/>
    </location>
</feature>
<feature type="domain" description="ABC transmembrane type-1" evidence="14">
    <location>
        <begin position="857"/>
        <end position="1042"/>
    </location>
</feature>
<proteinExistence type="inferred from homology"/>
<feature type="transmembrane region" description="Helical" evidence="12">
    <location>
        <begin position="76"/>
        <end position="97"/>
    </location>
</feature>
<keyword evidence="10" id="KW-0325">Glycoprotein</keyword>
<evidence type="ECO:0000313" key="15">
    <source>
        <dbReference type="EMBL" id="OKL62878.1"/>
    </source>
</evidence>
<dbReference type="RefSeq" id="XP_020122999.1">
    <property type="nucleotide sequence ID" value="XM_020260942.1"/>
</dbReference>
<evidence type="ECO:0000256" key="11">
    <source>
        <dbReference type="SAM" id="MobiDB-lite"/>
    </source>
</evidence>
<feature type="transmembrane region" description="Helical" evidence="12">
    <location>
        <begin position="176"/>
        <end position="195"/>
    </location>
</feature>
<dbReference type="Gene3D" id="1.20.1560.10">
    <property type="entry name" value="ABC transporter type 1, transmembrane domain"/>
    <property type="match status" value="2"/>
</dbReference>
<dbReference type="InterPro" id="IPR017871">
    <property type="entry name" value="ABC_transporter-like_CS"/>
</dbReference>
<dbReference type="Proteomes" id="UP000214365">
    <property type="component" value="Unassembled WGS sequence"/>
</dbReference>
<dbReference type="GO" id="GO:0016887">
    <property type="term" value="F:ATP hydrolysis activity"/>
    <property type="evidence" value="ECO:0007669"/>
    <property type="project" value="InterPro"/>
</dbReference>
<dbReference type="GO" id="GO:0005886">
    <property type="term" value="C:plasma membrane"/>
    <property type="evidence" value="ECO:0007669"/>
    <property type="project" value="UniProtKB-SubCell"/>
</dbReference>
<keyword evidence="5 12" id="KW-0812">Transmembrane</keyword>
<dbReference type="Gene3D" id="3.40.50.300">
    <property type="entry name" value="P-loop containing nucleotide triphosphate hydrolases"/>
    <property type="match status" value="2"/>
</dbReference>
<dbReference type="Pfam" id="PF00005">
    <property type="entry name" value="ABC_tran"/>
    <property type="match status" value="2"/>
</dbReference>
<keyword evidence="16" id="KW-1185">Reference proteome</keyword>
<dbReference type="STRING" id="1441469.A0A1Q5QAP4"/>
<evidence type="ECO:0000313" key="16">
    <source>
        <dbReference type="Proteomes" id="UP000214365"/>
    </source>
</evidence>
<evidence type="ECO:0000259" key="14">
    <source>
        <dbReference type="PROSITE" id="PS50929"/>
    </source>
</evidence>
<dbReference type="InterPro" id="IPR003439">
    <property type="entry name" value="ABC_transporter-like_ATP-bd"/>
</dbReference>
<gene>
    <name evidence="15" type="ORF">UA08_01294</name>
</gene>
<dbReference type="InterPro" id="IPR011527">
    <property type="entry name" value="ABC1_TM_dom"/>
</dbReference>
<dbReference type="CDD" id="cd18580">
    <property type="entry name" value="ABC_6TM_ABCC_D2"/>
    <property type="match status" value="1"/>
</dbReference>
<feature type="domain" description="ABC transmembrane type-1" evidence="14">
    <location>
        <begin position="237"/>
        <end position="491"/>
    </location>
</feature>
<dbReference type="Pfam" id="PF00664">
    <property type="entry name" value="ABC_membrane"/>
    <property type="match status" value="1"/>
</dbReference>
<feature type="transmembrane region" description="Helical" evidence="12">
    <location>
        <begin position="33"/>
        <end position="51"/>
    </location>
</feature>
<dbReference type="InterPro" id="IPR044726">
    <property type="entry name" value="ABCC_6TM_D2"/>
</dbReference>
<feature type="transmembrane region" description="Helical" evidence="12">
    <location>
        <begin position="248"/>
        <end position="267"/>
    </location>
</feature>
<evidence type="ECO:0000256" key="10">
    <source>
        <dbReference type="ARBA" id="ARBA00023180"/>
    </source>
</evidence>
<feature type="transmembrane region" description="Helical" evidence="12">
    <location>
        <begin position="900"/>
        <end position="920"/>
    </location>
</feature>
<dbReference type="PROSITE" id="PS00211">
    <property type="entry name" value="ABC_TRANSPORTER_1"/>
    <property type="match status" value="1"/>
</dbReference>
<dbReference type="GeneID" id="31001049"/>
<dbReference type="PROSITE" id="PS50929">
    <property type="entry name" value="ABC_TM1F"/>
    <property type="match status" value="2"/>
</dbReference>
<keyword evidence="8 12" id="KW-1133">Transmembrane helix</keyword>
<evidence type="ECO:0000256" key="7">
    <source>
        <dbReference type="ARBA" id="ARBA00022840"/>
    </source>
</evidence>
<evidence type="ECO:0000259" key="13">
    <source>
        <dbReference type="PROSITE" id="PS50893"/>
    </source>
</evidence>
<evidence type="ECO:0000256" key="12">
    <source>
        <dbReference type="SAM" id="Phobius"/>
    </source>
</evidence>
<dbReference type="PANTHER" id="PTHR24223">
    <property type="entry name" value="ATP-BINDING CASSETTE SUB-FAMILY C"/>
    <property type="match status" value="1"/>
</dbReference>
<dbReference type="GO" id="GO:0005524">
    <property type="term" value="F:ATP binding"/>
    <property type="evidence" value="ECO:0007669"/>
    <property type="project" value="UniProtKB-KW"/>
</dbReference>
<keyword evidence="9 12" id="KW-0472">Membrane</keyword>
<dbReference type="InterPro" id="IPR003593">
    <property type="entry name" value="AAA+_ATPase"/>
</dbReference>
<accession>A0A1Q5QAP4</accession>
<evidence type="ECO:0000256" key="6">
    <source>
        <dbReference type="ARBA" id="ARBA00022741"/>
    </source>
</evidence>
<evidence type="ECO:0000256" key="9">
    <source>
        <dbReference type="ARBA" id="ARBA00023136"/>
    </source>
</evidence>
<evidence type="ECO:0000256" key="4">
    <source>
        <dbReference type="ARBA" id="ARBA00022475"/>
    </source>
</evidence>
<dbReference type="PANTHER" id="PTHR24223:SF404">
    <property type="entry name" value="ABC MULTIDRUG TRANSPORTER (EUROFUNG)-RELATED"/>
    <property type="match status" value="1"/>
</dbReference>
<feature type="transmembrane region" description="Helical" evidence="12">
    <location>
        <begin position="837"/>
        <end position="858"/>
    </location>
</feature>
<comment type="similarity">
    <text evidence="2">Belongs to the ABC transporter superfamily. ABCC family. Conjugate transporter (TC 3.A.1.208) subfamily.</text>
</comment>
<dbReference type="PROSITE" id="PS50893">
    <property type="entry name" value="ABC_TRANSPORTER_2"/>
    <property type="match status" value="2"/>
</dbReference>
<keyword evidence="3" id="KW-0813">Transport</keyword>
<keyword evidence="6" id="KW-0547">Nucleotide-binding</keyword>
<sequence length="1320" mass="146614">MPATCPANADDRFGPRVNTNCRQFDFTPWFEDAFFTLLPAAVFLLLFPWRLRSLRKKSVKLQSFRLVIWKLTRESIALSADIVGAIPVLTSLVLSFLKDQRSLNPSDILVLYFSASAMCALPRLRSLWIIHSVPIPRAIWTVITVGTVVVMTVESARKTRWLRSLYRQSSTHEQTAGFWSGSFFIWALPFFQAGYTKDLQLADIPPVDDDLKGQSNVYELQVAWKRVRARHRFRRHLLLQATFAANKWSFLSAVFGQLICLVSRAVYWRQTYRLVSRIRSGLTINIYRHITALPGRDVKNMEAVTLMGTNVERIVDTFTYIHELWASIIEVSIAIWLLTRQISLASLVPSVVCVASVFAASRVATGFGKAQKTWNERVEKRISATISMLGDMKSVKFLGLAGVISDIIRQYRDIELQTSEKLRRLRIWRILVSNTPTTIKPFCTLATYAAIAAARKDETLLSAQAFSSLSLISLVTNPLLTLCQVLPSFIQGISCFSRIESYCLKSGLLQTNSRSSQSLAVSLTNNSTELTELASALGSNDSLFVFDNADIAWSLEAAQPVLHSLSLTISRGLTAIIGPSASGKSTLLQSMIEETVFKKGSMISNGSRVAFCSQGPWIKDDTIRCNIIGGGRETDFDQKWYDFSLLACGLKHELESFPAGDQTFAGNNGVLLSGGQRQRVALARAVYSRLPVVILDDVMSGLDPKTTSTIVNHLFSQNGYFRKADISVIVATHNRQLLYHMDAVVVLEQGRSVHSVSYEETLARHDGLKTEPGASSIYASPVEVIDDDTEQSATHTPTVTPLHPPSREKKGNPDQAVNETQRQQATWSTYFYHGRSAGFWSMVLWITFTFVGAILTSLTNQFSQDIDLIDMGLPSEVIQFTTGAASCAVQLIVLCVMGKFLAAIIPVLAIALFIVQSYYLRTSRQVRLLDIETKAPVYKQFIETSHGVSTIRAFGWQDAFYEKQAEVIDQAQRPFYMLFCIQQWLELVLDLIIAALAVIIISIATTVKGSLSPGALGVALVIILQFNSDLSQTIQSWTKLETSIGAVARVQQFLQETPVEPDADVTPDAGWPLKGAIHFQDAVANYGSDDTLPAMANLNLRITPGEKIAICGPSGSGKSTLIMALARIIDLRNGKITVDEIDICTVSPAHLRSCLNIIPQEPFFIPGSIRVNIDPHNQHSDTLIESALRKVHLWERMAVGREGGAGTLDRDLIASEWSQGERQLLCLARALLVPSQILILDEATSSVDEGTATIMQEVVEAEFPTQTVISVLHRFAYINRYDRVAVLEQGRVVECDKPRTLLNRESTFREFYNLSEHAIQ</sequence>
<dbReference type="EMBL" id="LFMY01000002">
    <property type="protein sequence ID" value="OKL62878.1"/>
    <property type="molecule type" value="Genomic_DNA"/>
</dbReference>
<dbReference type="InterPro" id="IPR027417">
    <property type="entry name" value="P-loop_NTPase"/>
</dbReference>
<feature type="transmembrane region" description="Helical" evidence="12">
    <location>
        <begin position="137"/>
        <end position="156"/>
    </location>
</feature>
<evidence type="ECO:0000256" key="3">
    <source>
        <dbReference type="ARBA" id="ARBA00022448"/>
    </source>
</evidence>
<keyword evidence="7" id="KW-0067">ATP-binding</keyword>
<feature type="domain" description="ABC transporter" evidence="13">
    <location>
        <begin position="1077"/>
        <end position="1314"/>
    </location>
</feature>
<keyword evidence="4" id="KW-1003">Cell membrane</keyword>
<dbReference type="OrthoDB" id="6500128at2759"/>
<comment type="subcellular location">
    <subcellularLocation>
        <location evidence="1">Cell membrane</location>
        <topology evidence="1">Multi-pass membrane protein</topology>
    </subcellularLocation>
</comment>
<dbReference type="FunFam" id="3.40.50.300:FF:002145">
    <property type="entry name" value="ABC transporter (MsbA subfamily)"/>
    <property type="match status" value="1"/>
</dbReference>
<evidence type="ECO:0000256" key="8">
    <source>
        <dbReference type="ARBA" id="ARBA00022989"/>
    </source>
</evidence>
<dbReference type="GO" id="GO:0140359">
    <property type="term" value="F:ABC-type transporter activity"/>
    <property type="evidence" value="ECO:0007669"/>
    <property type="project" value="InterPro"/>
</dbReference>
<evidence type="ECO:0000256" key="2">
    <source>
        <dbReference type="ARBA" id="ARBA00009726"/>
    </source>
</evidence>
<dbReference type="SUPFAM" id="SSF90123">
    <property type="entry name" value="ABC transporter transmembrane region"/>
    <property type="match status" value="2"/>
</dbReference>
<reference evidence="15 16" key="1">
    <citation type="submission" date="2015-06" db="EMBL/GenBank/DDBJ databases">
        <title>Talaromyces atroroseus IBT 11181 draft genome.</title>
        <authorList>
            <person name="Rasmussen K.B."/>
            <person name="Rasmussen S."/>
            <person name="Petersen B."/>
            <person name="Sicheritz-Ponten T."/>
            <person name="Mortensen U.H."/>
            <person name="Thrane U."/>
        </authorList>
    </citation>
    <scope>NUCLEOTIDE SEQUENCE [LARGE SCALE GENOMIC DNA]</scope>
    <source>
        <strain evidence="15 16">IBT 11181</strain>
    </source>
</reference>
<dbReference type="SUPFAM" id="SSF52540">
    <property type="entry name" value="P-loop containing nucleoside triphosphate hydrolases"/>
    <property type="match status" value="2"/>
</dbReference>
<evidence type="ECO:0000256" key="1">
    <source>
        <dbReference type="ARBA" id="ARBA00004651"/>
    </source>
</evidence>
<organism evidence="15 16">
    <name type="scientific">Talaromyces atroroseus</name>
    <dbReference type="NCBI Taxonomy" id="1441469"/>
    <lineage>
        <taxon>Eukaryota</taxon>
        <taxon>Fungi</taxon>
        <taxon>Dikarya</taxon>
        <taxon>Ascomycota</taxon>
        <taxon>Pezizomycotina</taxon>
        <taxon>Eurotiomycetes</taxon>
        <taxon>Eurotiomycetidae</taxon>
        <taxon>Eurotiales</taxon>
        <taxon>Trichocomaceae</taxon>
        <taxon>Talaromyces</taxon>
        <taxon>Talaromyces sect. Trachyspermi</taxon>
    </lineage>
</organism>
<feature type="transmembrane region" description="Helical" evidence="12">
    <location>
        <begin position="984"/>
        <end position="1004"/>
    </location>
</feature>
<feature type="region of interest" description="Disordered" evidence="11">
    <location>
        <begin position="788"/>
        <end position="819"/>
    </location>
</feature>
<evidence type="ECO:0000256" key="5">
    <source>
        <dbReference type="ARBA" id="ARBA00022692"/>
    </source>
</evidence>
<comment type="caution">
    <text evidence="15">The sequence shown here is derived from an EMBL/GenBank/DDBJ whole genome shotgun (WGS) entry which is preliminary data.</text>
</comment>
<protein>
    <submittedName>
        <fullName evidence="15">Uncharacterized protein</fullName>
    </submittedName>
</protein>
<dbReference type="InterPro" id="IPR050173">
    <property type="entry name" value="ABC_transporter_C-like"/>
</dbReference>